<comment type="similarity">
    <text evidence="1">Belongs to the carotenoid oxygenase family.</text>
</comment>
<keyword evidence="4 5" id="KW-0408">Iron</keyword>
<dbReference type="InterPro" id="IPR004294">
    <property type="entry name" value="Carotenoid_Oase"/>
</dbReference>
<feature type="binding site" evidence="5">
    <location>
        <position position="234"/>
    </location>
    <ligand>
        <name>Fe cation</name>
        <dbReference type="ChEBI" id="CHEBI:24875"/>
        <note>catalytic</note>
    </ligand>
</feature>
<keyword evidence="2 5" id="KW-0479">Metal-binding</keyword>
<sequence>MLAKPHHIISPSIFRTPENFVPPQIIRYRPNATTIQPIPISFPDKRVPIQEVNNEKMVAFWDYQFLFMSQRLEVPNPIKLKLIEGSIPKDFPSGTYFLTGPGLFIDDYGSKIHPLDGHGYLRAFEIDGPNGEVRFSAKYVKTKAQMEECDPISGSWKFTHRGPFSVLKGKMIANTKVMKNVANTSILKWGGRLFCLWEGGTPYEINPKTLDTIGSLNFINDDDEVYEARVDQSHAWDVVARILKPILHGIFKMPSRRLLSHYKIDAQRKRLIVMACNAEDMVLPRSHYTFYEFDINFKLLQKKEFNISGHSMIHDWAFTDNHYILFTNHVKLDILGSMAAITGQAPMISALSVNHSKTTSSIYILPRFSNTTASNCDTDEYWRKPIEAPQLWLLHVANAFENIDDDGNVTFQIHATACAYKWFNFQKMFGYNWQNDKLDPSMMNCKEGKEQRLPHLVEVTIKLDRTKKLRECTVTRLNKRAKSSDFPVINPECSGYKHRYVYAAASCGSHQTLSHFPFDTLLKLDHLTKKVFTWSPGSRRFVGEPMFVNKGSFGEDDGYLLVVEYVVSRRMCNLVILDSKRIVEARAVIARFEVPKSLTFPLGFHGTWTPKE</sequence>
<dbReference type="Proteomes" id="UP000813463">
    <property type="component" value="Chromosome 2"/>
</dbReference>
<dbReference type="AlphaFoldDB" id="A0A9R0K7G1"/>
<dbReference type="PANTHER" id="PTHR10543:SF37">
    <property type="entry name" value="CAROTENOID CLEAVAGE DIOXYGENASE 7, CHLOROPLASTIC"/>
    <property type="match status" value="1"/>
</dbReference>
<dbReference type="RefSeq" id="XP_021861340.1">
    <property type="nucleotide sequence ID" value="XM_022005648.2"/>
</dbReference>
<dbReference type="GO" id="GO:0009570">
    <property type="term" value="C:chloroplast stroma"/>
    <property type="evidence" value="ECO:0000318"/>
    <property type="project" value="GO_Central"/>
</dbReference>
<evidence type="ECO:0000256" key="3">
    <source>
        <dbReference type="ARBA" id="ARBA00022964"/>
    </source>
</evidence>
<accession>A0A9R0K7G1</accession>
<evidence type="ECO:0000256" key="1">
    <source>
        <dbReference type="ARBA" id="ARBA00006787"/>
    </source>
</evidence>
<evidence type="ECO:0000313" key="7">
    <source>
        <dbReference type="RefSeq" id="XP_021861340.1"/>
    </source>
</evidence>
<dbReference type="KEGG" id="soe:110800336"/>
<dbReference type="GeneID" id="110800336"/>
<gene>
    <name evidence="7" type="primary">LOC110800336</name>
</gene>
<protein>
    <submittedName>
        <fullName evidence="7">Carotenoid cleavage dioxygenase 7, chloroplastic isoform X1</fullName>
    </submittedName>
</protein>
<name>A0A9R0K7G1_SPIOL</name>
<dbReference type="GO" id="GO:0016121">
    <property type="term" value="P:carotene catabolic process"/>
    <property type="evidence" value="ECO:0000318"/>
    <property type="project" value="GO_Central"/>
</dbReference>
<dbReference type="Pfam" id="PF03055">
    <property type="entry name" value="RPE65"/>
    <property type="match status" value="1"/>
</dbReference>
<evidence type="ECO:0000256" key="5">
    <source>
        <dbReference type="PIRSR" id="PIRSR604294-1"/>
    </source>
</evidence>
<evidence type="ECO:0000256" key="4">
    <source>
        <dbReference type="ARBA" id="ARBA00023004"/>
    </source>
</evidence>
<feature type="binding site" evidence="5">
    <location>
        <position position="395"/>
    </location>
    <ligand>
        <name>Fe cation</name>
        <dbReference type="ChEBI" id="CHEBI:24875"/>
        <note>catalytic</note>
    </ligand>
</feature>
<comment type="cofactor">
    <cofactor evidence="5">
        <name>Fe(2+)</name>
        <dbReference type="ChEBI" id="CHEBI:29033"/>
    </cofactor>
    <text evidence="5">Binds 1 Fe(2+) ion per subunit.</text>
</comment>
<reference evidence="6" key="1">
    <citation type="journal article" date="2021" name="Nat. Commun.">
        <title>Genomic analyses provide insights into spinach domestication and the genetic basis of agronomic traits.</title>
        <authorList>
            <person name="Cai X."/>
            <person name="Sun X."/>
            <person name="Xu C."/>
            <person name="Sun H."/>
            <person name="Wang X."/>
            <person name="Ge C."/>
            <person name="Zhang Z."/>
            <person name="Wang Q."/>
            <person name="Fei Z."/>
            <person name="Jiao C."/>
            <person name="Wang Q."/>
        </authorList>
    </citation>
    <scope>NUCLEOTIDE SEQUENCE [LARGE SCALE GENOMIC DNA]</scope>
    <source>
        <strain evidence="6">cv. Varoflay</strain>
    </source>
</reference>
<dbReference type="GO" id="GO:0046872">
    <property type="term" value="F:metal ion binding"/>
    <property type="evidence" value="ECO:0007669"/>
    <property type="project" value="UniProtKB-KW"/>
</dbReference>
<proteinExistence type="inferred from homology"/>
<feature type="binding site" evidence="5">
    <location>
        <position position="605"/>
    </location>
    <ligand>
        <name>Fe cation</name>
        <dbReference type="ChEBI" id="CHEBI:24875"/>
        <note>catalytic</note>
    </ligand>
</feature>
<evidence type="ECO:0000313" key="6">
    <source>
        <dbReference type="Proteomes" id="UP000813463"/>
    </source>
</evidence>
<reference evidence="7" key="2">
    <citation type="submission" date="2025-08" db="UniProtKB">
        <authorList>
            <consortium name="RefSeq"/>
        </authorList>
    </citation>
    <scope>IDENTIFICATION</scope>
    <source>
        <tissue evidence="7">Leaf</tissue>
    </source>
</reference>
<feature type="binding site" evidence="5">
    <location>
        <position position="314"/>
    </location>
    <ligand>
        <name>Fe cation</name>
        <dbReference type="ChEBI" id="CHEBI:24875"/>
        <note>catalytic</note>
    </ligand>
</feature>
<dbReference type="GO" id="GO:0045549">
    <property type="term" value="F:9-cis-epoxycarotenoid dioxygenase activity"/>
    <property type="evidence" value="ECO:0000318"/>
    <property type="project" value="GO_Central"/>
</dbReference>
<keyword evidence="3 7" id="KW-0223">Dioxygenase</keyword>
<dbReference type="PANTHER" id="PTHR10543">
    <property type="entry name" value="BETA-CAROTENE DIOXYGENASE"/>
    <property type="match status" value="1"/>
</dbReference>
<keyword evidence="6" id="KW-1185">Reference proteome</keyword>
<dbReference type="OrthoDB" id="1069523at2759"/>
<evidence type="ECO:0000256" key="2">
    <source>
        <dbReference type="ARBA" id="ARBA00022723"/>
    </source>
</evidence>
<keyword evidence="3 7" id="KW-0560">Oxidoreductase</keyword>
<organism evidence="6 7">
    <name type="scientific">Spinacia oleracea</name>
    <name type="common">Spinach</name>
    <dbReference type="NCBI Taxonomy" id="3562"/>
    <lineage>
        <taxon>Eukaryota</taxon>
        <taxon>Viridiplantae</taxon>
        <taxon>Streptophyta</taxon>
        <taxon>Embryophyta</taxon>
        <taxon>Tracheophyta</taxon>
        <taxon>Spermatophyta</taxon>
        <taxon>Magnoliopsida</taxon>
        <taxon>eudicotyledons</taxon>
        <taxon>Gunneridae</taxon>
        <taxon>Pentapetalae</taxon>
        <taxon>Caryophyllales</taxon>
        <taxon>Chenopodiaceae</taxon>
        <taxon>Chenopodioideae</taxon>
        <taxon>Anserineae</taxon>
        <taxon>Spinacia</taxon>
    </lineage>
</organism>